<reference evidence="11" key="1">
    <citation type="journal article" date="2020" name="Stud. Mycol.">
        <title>101 Dothideomycetes genomes: a test case for predicting lifestyles and emergence of pathogens.</title>
        <authorList>
            <person name="Haridas S."/>
            <person name="Albert R."/>
            <person name="Binder M."/>
            <person name="Bloem J."/>
            <person name="Labutti K."/>
            <person name="Salamov A."/>
            <person name="Andreopoulos B."/>
            <person name="Baker S."/>
            <person name="Barry K."/>
            <person name="Bills G."/>
            <person name="Bluhm B."/>
            <person name="Cannon C."/>
            <person name="Castanera R."/>
            <person name="Culley D."/>
            <person name="Daum C."/>
            <person name="Ezra D."/>
            <person name="Gonzalez J."/>
            <person name="Henrissat B."/>
            <person name="Kuo A."/>
            <person name="Liang C."/>
            <person name="Lipzen A."/>
            <person name="Lutzoni F."/>
            <person name="Magnuson J."/>
            <person name="Mondo S."/>
            <person name="Nolan M."/>
            <person name="Ohm R."/>
            <person name="Pangilinan J."/>
            <person name="Park H.-J."/>
            <person name="Ramirez L."/>
            <person name="Alfaro M."/>
            <person name="Sun H."/>
            <person name="Tritt A."/>
            <person name="Yoshinaga Y."/>
            <person name="Zwiers L.-H."/>
            <person name="Turgeon B."/>
            <person name="Goodwin S."/>
            <person name="Spatafora J."/>
            <person name="Crous P."/>
            <person name="Grigoriev I."/>
        </authorList>
    </citation>
    <scope>NUCLEOTIDE SEQUENCE</scope>
    <source>
        <strain evidence="11">CBS 123094</strain>
    </source>
</reference>
<dbReference type="SUPFAM" id="SSF56112">
    <property type="entry name" value="Protein kinase-like (PK-like)"/>
    <property type="match status" value="1"/>
</dbReference>
<feature type="compositionally biased region" description="Basic residues" evidence="9">
    <location>
        <begin position="141"/>
        <end position="152"/>
    </location>
</feature>
<evidence type="ECO:0000313" key="12">
    <source>
        <dbReference type="Proteomes" id="UP000799779"/>
    </source>
</evidence>
<keyword evidence="6" id="KW-0067">ATP-binding</keyword>
<evidence type="ECO:0000256" key="8">
    <source>
        <dbReference type="ARBA" id="ARBA00048679"/>
    </source>
</evidence>
<proteinExistence type="predicted"/>
<dbReference type="PANTHER" id="PTHR24419">
    <property type="entry name" value="INTERLEUKIN-1 RECEPTOR-ASSOCIATED KINASE"/>
    <property type="match status" value="1"/>
</dbReference>
<dbReference type="AlphaFoldDB" id="A0A6A5WDQ7"/>
<dbReference type="InterPro" id="IPR024604">
    <property type="entry name" value="GSG2_C"/>
</dbReference>
<name>A0A6A5WDQ7_9PLEO</name>
<feature type="compositionally biased region" description="Basic and acidic residues" evidence="9">
    <location>
        <begin position="109"/>
        <end position="129"/>
    </location>
</feature>
<dbReference type="Gene3D" id="1.10.510.10">
    <property type="entry name" value="Transferase(Phosphotransferase) domain 1"/>
    <property type="match status" value="1"/>
</dbReference>
<comment type="catalytic activity">
    <reaction evidence="8">
        <text>L-seryl-[protein] + ATP = O-phospho-L-seryl-[protein] + ADP + H(+)</text>
        <dbReference type="Rhea" id="RHEA:17989"/>
        <dbReference type="Rhea" id="RHEA-COMP:9863"/>
        <dbReference type="Rhea" id="RHEA-COMP:11604"/>
        <dbReference type="ChEBI" id="CHEBI:15378"/>
        <dbReference type="ChEBI" id="CHEBI:29999"/>
        <dbReference type="ChEBI" id="CHEBI:30616"/>
        <dbReference type="ChEBI" id="CHEBI:83421"/>
        <dbReference type="ChEBI" id="CHEBI:456216"/>
        <dbReference type="EC" id="2.7.11.1"/>
    </reaction>
</comment>
<evidence type="ECO:0000256" key="5">
    <source>
        <dbReference type="ARBA" id="ARBA00022777"/>
    </source>
</evidence>
<evidence type="ECO:0000259" key="10">
    <source>
        <dbReference type="SMART" id="SM01331"/>
    </source>
</evidence>
<feature type="region of interest" description="Disordered" evidence="9">
    <location>
        <begin position="109"/>
        <end position="206"/>
    </location>
</feature>
<dbReference type="Pfam" id="PF12330">
    <property type="entry name" value="Haspin_kinase"/>
    <property type="match status" value="1"/>
</dbReference>
<keyword evidence="5" id="KW-0418">Kinase</keyword>
<dbReference type="OrthoDB" id="21018at2759"/>
<sequence>MPPKNVYGKRRPVKAATFAAVLTPEKERDFDMKEVKKKSAVLKQQAGERSGWDKAVGVELQLAARDANADLEVQLTGLSLGEAPKKQDRKKTKASTLAAVLIPAKGKNVELKQEVGTGVHDEDKEEAKQVAELALEDAPKKRGRPRKDKKAVKKSETANSNTKEGEGETASVQTHNPDSKDGVPCSAPPADAPIMPKRGRPKKRDASIIVASADHEESPICAEEVPEPPPEASLYVSYVQPLFAFNSRSQFKTFAFEDFSAELEDAMTVEKIAEASFSEVYRLKFRPESPVTDVAATESVLKLIPIRTPPDAPLPCEIEGAYRPRKKADQTRQEKRERTVREEDDVWKTPVEDILGELKLLQNLSEIPGFTQFRDLTIVQGRPCGMFGQAWKDWKRSRSVDEVASFPDPNKKASYEDKQLWAVIEMADAGTDCEKLMVKGGLSTIWEVWDVFWGVVISITKAEHEFHFEHRDLHLGNICIRSKTPQLDLTSRTIFNPRKTKLGFSGLQTTVIDYTLSRANIPEAVQRRTSLSSSSSHSTYSRSSSSSSVDGAVLVPPKTTVAYLDLNKDLTLFQGDASEEYQYEIYRYMRGLVFHGNAFSYKLMGDHNNAETTGTRDCPHLQLPDSSSEKDIWAGFYPKTNLIWCHFVLHKLLAHLEDMGGNPNSLSTQDLMRNVEGVAEDKVKGVKKRAVALHYVLNEKVVKWLDPEELSTEGSVRSVAGLVDWAVGRGWLGEEDYVGEAW</sequence>
<keyword evidence="3" id="KW-0808">Transferase</keyword>
<accession>A0A6A5WDQ7</accession>
<evidence type="ECO:0000256" key="9">
    <source>
        <dbReference type="SAM" id="MobiDB-lite"/>
    </source>
</evidence>
<dbReference type="PANTHER" id="PTHR24419:SF18">
    <property type="entry name" value="SERINE_THREONINE-PROTEIN KINASE HASPIN"/>
    <property type="match status" value="1"/>
</dbReference>
<evidence type="ECO:0000256" key="1">
    <source>
        <dbReference type="ARBA" id="ARBA00012513"/>
    </source>
</evidence>
<dbReference type="GO" id="GO:0035556">
    <property type="term" value="P:intracellular signal transduction"/>
    <property type="evidence" value="ECO:0007669"/>
    <property type="project" value="TreeGrafter"/>
</dbReference>
<dbReference type="Gene3D" id="3.30.200.20">
    <property type="entry name" value="Phosphorylase Kinase, domain 1"/>
    <property type="match status" value="1"/>
</dbReference>
<feature type="domain" description="Serine/threonine-protein kinase haspin C-terminal" evidence="10">
    <location>
        <begin position="570"/>
        <end position="701"/>
    </location>
</feature>
<dbReference type="SMART" id="SM01331">
    <property type="entry name" value="DUF3635"/>
    <property type="match status" value="1"/>
</dbReference>
<dbReference type="Proteomes" id="UP000799779">
    <property type="component" value="Unassembled WGS sequence"/>
</dbReference>
<dbReference type="EMBL" id="ML977599">
    <property type="protein sequence ID" value="KAF1999024.1"/>
    <property type="molecule type" value="Genomic_DNA"/>
</dbReference>
<keyword evidence="12" id="KW-1185">Reference proteome</keyword>
<evidence type="ECO:0000256" key="2">
    <source>
        <dbReference type="ARBA" id="ARBA00022527"/>
    </source>
</evidence>
<evidence type="ECO:0000256" key="4">
    <source>
        <dbReference type="ARBA" id="ARBA00022741"/>
    </source>
</evidence>
<keyword evidence="4" id="KW-0547">Nucleotide-binding</keyword>
<evidence type="ECO:0000256" key="3">
    <source>
        <dbReference type="ARBA" id="ARBA00022679"/>
    </source>
</evidence>
<keyword evidence="2" id="KW-0723">Serine/threonine-protein kinase</keyword>
<dbReference type="GO" id="GO:0005634">
    <property type="term" value="C:nucleus"/>
    <property type="evidence" value="ECO:0007669"/>
    <property type="project" value="TreeGrafter"/>
</dbReference>
<dbReference type="EC" id="2.7.11.1" evidence="1"/>
<evidence type="ECO:0000313" key="11">
    <source>
        <dbReference type="EMBL" id="KAF1999024.1"/>
    </source>
</evidence>
<evidence type="ECO:0000256" key="6">
    <source>
        <dbReference type="ARBA" id="ARBA00022840"/>
    </source>
</evidence>
<dbReference type="GO" id="GO:0005737">
    <property type="term" value="C:cytoplasm"/>
    <property type="evidence" value="ECO:0007669"/>
    <property type="project" value="TreeGrafter"/>
</dbReference>
<dbReference type="InterPro" id="IPR011009">
    <property type="entry name" value="Kinase-like_dom_sf"/>
</dbReference>
<dbReference type="GO" id="GO:0005524">
    <property type="term" value="F:ATP binding"/>
    <property type="evidence" value="ECO:0007669"/>
    <property type="project" value="UniProtKB-KW"/>
</dbReference>
<feature type="compositionally biased region" description="Low complexity" evidence="9">
    <location>
        <begin position="530"/>
        <end position="548"/>
    </location>
</feature>
<protein>
    <recommendedName>
        <fullName evidence="1">non-specific serine/threonine protein kinase</fullName>
        <ecNumber evidence="1">2.7.11.1</ecNumber>
    </recommendedName>
</protein>
<feature type="region of interest" description="Disordered" evidence="9">
    <location>
        <begin position="527"/>
        <end position="551"/>
    </location>
</feature>
<dbReference type="GO" id="GO:0072354">
    <property type="term" value="F:histone H3T3 kinase activity"/>
    <property type="evidence" value="ECO:0007669"/>
    <property type="project" value="TreeGrafter"/>
</dbReference>
<comment type="catalytic activity">
    <reaction evidence="7">
        <text>L-threonyl-[protein] + ATP = O-phospho-L-threonyl-[protein] + ADP + H(+)</text>
        <dbReference type="Rhea" id="RHEA:46608"/>
        <dbReference type="Rhea" id="RHEA-COMP:11060"/>
        <dbReference type="Rhea" id="RHEA-COMP:11605"/>
        <dbReference type="ChEBI" id="CHEBI:15378"/>
        <dbReference type="ChEBI" id="CHEBI:30013"/>
        <dbReference type="ChEBI" id="CHEBI:30616"/>
        <dbReference type="ChEBI" id="CHEBI:61977"/>
        <dbReference type="ChEBI" id="CHEBI:456216"/>
        <dbReference type="EC" id="2.7.11.1"/>
    </reaction>
</comment>
<organism evidence="11 12">
    <name type="scientific">Amniculicola lignicola CBS 123094</name>
    <dbReference type="NCBI Taxonomy" id="1392246"/>
    <lineage>
        <taxon>Eukaryota</taxon>
        <taxon>Fungi</taxon>
        <taxon>Dikarya</taxon>
        <taxon>Ascomycota</taxon>
        <taxon>Pezizomycotina</taxon>
        <taxon>Dothideomycetes</taxon>
        <taxon>Pleosporomycetidae</taxon>
        <taxon>Pleosporales</taxon>
        <taxon>Amniculicolaceae</taxon>
        <taxon>Amniculicola</taxon>
    </lineage>
</organism>
<dbReference type="GO" id="GO:0000278">
    <property type="term" value="P:mitotic cell cycle"/>
    <property type="evidence" value="ECO:0007669"/>
    <property type="project" value="TreeGrafter"/>
</dbReference>
<gene>
    <name evidence="11" type="ORF">P154DRAFT_238923</name>
</gene>
<evidence type="ECO:0000256" key="7">
    <source>
        <dbReference type="ARBA" id="ARBA00047899"/>
    </source>
</evidence>